<reference evidence="10" key="3">
    <citation type="submission" date="2024-01" db="EMBL/GenBank/DDBJ databases">
        <authorList>
            <person name="Coelho M.A."/>
            <person name="David-Palma M."/>
            <person name="Shea T."/>
            <person name="Sun S."/>
            <person name="Cuomo C.A."/>
            <person name="Heitman J."/>
        </authorList>
    </citation>
    <scope>NUCLEOTIDE SEQUENCE</scope>
    <source>
        <strain evidence="10">CBS 7841</strain>
    </source>
</reference>
<protein>
    <recommendedName>
        <fullName evidence="9">Ribosomal RNA-processing protein 43</fullName>
    </recommendedName>
</protein>
<evidence type="ECO:0000256" key="5">
    <source>
        <dbReference type="ARBA" id="ARBA00022552"/>
    </source>
</evidence>
<dbReference type="PANTHER" id="PTHR11097">
    <property type="entry name" value="EXOSOME COMPLEX EXONUCLEASE RIBOSOMAL RNA PROCESSING PROTEIN"/>
    <property type="match status" value="1"/>
</dbReference>
<dbReference type="GO" id="GO:0035925">
    <property type="term" value="F:mRNA 3'-UTR AU-rich region binding"/>
    <property type="evidence" value="ECO:0007669"/>
    <property type="project" value="TreeGrafter"/>
</dbReference>
<evidence type="ECO:0000256" key="9">
    <source>
        <dbReference type="ARBA" id="ARBA00030617"/>
    </source>
</evidence>
<reference evidence="10" key="1">
    <citation type="submission" date="2016-06" db="EMBL/GenBank/DDBJ databases">
        <authorList>
            <person name="Cuomo C."/>
            <person name="Litvintseva A."/>
            <person name="Heitman J."/>
            <person name="Chen Y."/>
            <person name="Sun S."/>
            <person name="Springer D."/>
            <person name="Dromer F."/>
            <person name="Young S."/>
            <person name="Zeng Q."/>
            <person name="Chapman S."/>
            <person name="Gujja S."/>
            <person name="Saif S."/>
            <person name="Birren B."/>
        </authorList>
    </citation>
    <scope>NUCLEOTIDE SEQUENCE</scope>
    <source>
        <strain evidence="10">CBS 7841</strain>
    </source>
</reference>
<dbReference type="Gene3D" id="3.30.230.70">
    <property type="entry name" value="GHMP Kinase, N-terminal domain"/>
    <property type="match status" value="1"/>
</dbReference>
<dbReference type="EMBL" id="CP143789">
    <property type="protein sequence ID" value="WVN89518.1"/>
    <property type="molecule type" value="Genomic_DNA"/>
</dbReference>
<dbReference type="GO" id="GO:0005730">
    <property type="term" value="C:nucleolus"/>
    <property type="evidence" value="ECO:0007669"/>
    <property type="project" value="UniProtKB-SubCell"/>
</dbReference>
<dbReference type="GO" id="GO:0000467">
    <property type="term" value="P:exonucleolytic trimming to generate mature 3'-end of 5.8S rRNA from tricistronic rRNA transcript (SSU-rRNA, 5.8S rRNA, LSU-rRNA)"/>
    <property type="evidence" value="ECO:0007669"/>
    <property type="project" value="TreeGrafter"/>
</dbReference>
<dbReference type="GO" id="GO:0016075">
    <property type="term" value="P:rRNA catabolic process"/>
    <property type="evidence" value="ECO:0007669"/>
    <property type="project" value="TreeGrafter"/>
</dbReference>
<dbReference type="InterPro" id="IPR001247">
    <property type="entry name" value="ExoRNase_PH_dom1"/>
</dbReference>
<keyword evidence="8" id="KW-0539">Nucleus</keyword>
<dbReference type="InterPro" id="IPR027408">
    <property type="entry name" value="PNPase/RNase_PH_dom_sf"/>
</dbReference>
<reference evidence="10" key="2">
    <citation type="journal article" date="2022" name="Elife">
        <title>Obligate sexual reproduction of a homothallic fungus closely related to the Cryptococcus pathogenic species complex.</title>
        <authorList>
            <person name="Passer A.R."/>
            <person name="Clancey S.A."/>
            <person name="Shea T."/>
            <person name="David-Palma M."/>
            <person name="Averette A.F."/>
            <person name="Boekhout T."/>
            <person name="Porcel B.M."/>
            <person name="Nowrousian M."/>
            <person name="Cuomo C.A."/>
            <person name="Sun S."/>
            <person name="Heitman J."/>
            <person name="Coelho M.A."/>
        </authorList>
    </citation>
    <scope>NUCLEOTIDE SEQUENCE</scope>
    <source>
        <strain evidence="10">CBS 7841</strain>
    </source>
</reference>
<dbReference type="GeneID" id="91088953"/>
<organism evidence="10 11">
    <name type="scientific">Cryptococcus depauperatus CBS 7841</name>
    <dbReference type="NCBI Taxonomy" id="1295531"/>
    <lineage>
        <taxon>Eukaryota</taxon>
        <taxon>Fungi</taxon>
        <taxon>Dikarya</taxon>
        <taxon>Basidiomycota</taxon>
        <taxon>Agaricomycotina</taxon>
        <taxon>Tremellomycetes</taxon>
        <taxon>Tremellales</taxon>
        <taxon>Cryptococcaceae</taxon>
        <taxon>Cryptococcus</taxon>
    </lineage>
</organism>
<proteinExistence type="inferred from homology"/>
<name>A0A1E3INF3_9TREE</name>
<dbReference type="KEGG" id="cdep:91088953"/>
<evidence type="ECO:0000256" key="3">
    <source>
        <dbReference type="ARBA" id="ARBA00006678"/>
    </source>
</evidence>
<dbReference type="PANTHER" id="PTHR11097:SF9">
    <property type="entry name" value="EXOSOME COMPLEX COMPONENT RRP43"/>
    <property type="match status" value="1"/>
</dbReference>
<accession>A0A1E3INF3</accession>
<dbReference type="GO" id="GO:0071038">
    <property type="term" value="P:TRAMP-dependent tRNA surveillance pathway"/>
    <property type="evidence" value="ECO:0007669"/>
    <property type="project" value="TreeGrafter"/>
</dbReference>
<sequence>MTTTAPPLQQNNVEIPKVSPFTTLSPEIFKQLHPAHYLSRFLSSGYRPDGRKHASSTQAQWRDVSINMRCISTAHGSALVKMGDTTVVCGIKAEVGKPLTSAPSEGFVVPNIDLPALSSPRFKPGPPGEEAQTYSNWIYELLTCSRTIPLSSLVIAPSKSAWILYIDVVCINYDGNAFDAAVLAVMAALKDTELPVARYDEDKNMTICSRTEKHPLELGRIPLACSVGIFQGTHLLTDPTSFETPLLDTTICIALDESCRAALIRHEGLGGLSKSKLGGEMNANEVLDEVWELAEMRCRELRRLLSM</sequence>
<keyword evidence="6" id="KW-0271">Exosome</keyword>
<dbReference type="GO" id="GO:0034476">
    <property type="term" value="P:U5 snRNA 3'-end processing"/>
    <property type="evidence" value="ECO:0007669"/>
    <property type="project" value="TreeGrafter"/>
</dbReference>
<dbReference type="InterPro" id="IPR020568">
    <property type="entry name" value="Ribosomal_Su5_D2-typ_SF"/>
</dbReference>
<dbReference type="SUPFAM" id="SSF54211">
    <property type="entry name" value="Ribosomal protein S5 domain 2-like"/>
    <property type="match status" value="1"/>
</dbReference>
<dbReference type="GO" id="GO:0071035">
    <property type="term" value="P:nuclear polyadenylation-dependent rRNA catabolic process"/>
    <property type="evidence" value="ECO:0007669"/>
    <property type="project" value="TreeGrafter"/>
</dbReference>
<evidence type="ECO:0000256" key="2">
    <source>
        <dbReference type="ARBA" id="ARBA00004604"/>
    </source>
</evidence>
<dbReference type="GO" id="GO:0000176">
    <property type="term" value="C:nuclear exosome (RNase complex)"/>
    <property type="evidence" value="ECO:0007669"/>
    <property type="project" value="TreeGrafter"/>
</dbReference>
<dbReference type="SUPFAM" id="SSF55666">
    <property type="entry name" value="Ribonuclease PH domain 2-like"/>
    <property type="match status" value="1"/>
</dbReference>
<dbReference type="Pfam" id="PF01138">
    <property type="entry name" value="RNase_PH"/>
    <property type="match status" value="1"/>
</dbReference>
<keyword evidence="5" id="KW-0698">rRNA processing</keyword>
<keyword evidence="4" id="KW-0963">Cytoplasm</keyword>
<dbReference type="InterPro" id="IPR036345">
    <property type="entry name" value="ExoRNase_PH_dom2_sf"/>
</dbReference>
<evidence type="ECO:0000313" key="10">
    <source>
        <dbReference type="EMBL" id="WVN89518.1"/>
    </source>
</evidence>
<dbReference type="RefSeq" id="XP_066070218.1">
    <property type="nucleotide sequence ID" value="XM_066214121.1"/>
</dbReference>
<dbReference type="InterPro" id="IPR050590">
    <property type="entry name" value="Exosome_comp_Rrp42_subfam"/>
</dbReference>
<gene>
    <name evidence="10" type="ORF">L203_104743</name>
</gene>
<evidence type="ECO:0000313" key="11">
    <source>
        <dbReference type="Proteomes" id="UP000094043"/>
    </source>
</evidence>
<comment type="similarity">
    <text evidence="3">Belongs to the RNase PH family.</text>
</comment>
<dbReference type="Proteomes" id="UP000094043">
    <property type="component" value="Chromosome 6"/>
</dbReference>
<evidence type="ECO:0000256" key="1">
    <source>
        <dbReference type="ARBA" id="ARBA00004496"/>
    </source>
</evidence>
<evidence type="ECO:0000256" key="7">
    <source>
        <dbReference type="ARBA" id="ARBA00022884"/>
    </source>
</evidence>
<dbReference type="GO" id="GO:0000177">
    <property type="term" value="C:cytoplasmic exosome (RNase complex)"/>
    <property type="evidence" value="ECO:0007669"/>
    <property type="project" value="TreeGrafter"/>
</dbReference>
<evidence type="ECO:0000256" key="4">
    <source>
        <dbReference type="ARBA" id="ARBA00022490"/>
    </source>
</evidence>
<evidence type="ECO:0000256" key="8">
    <source>
        <dbReference type="ARBA" id="ARBA00023242"/>
    </source>
</evidence>
<dbReference type="FunFam" id="3.30.230.70:FF:000017">
    <property type="entry name" value="Exosome complex component Rrp42"/>
    <property type="match status" value="1"/>
</dbReference>
<dbReference type="VEuPathDB" id="FungiDB:L203_02056"/>
<dbReference type="AlphaFoldDB" id="A0A1E3INF3"/>
<evidence type="ECO:0000256" key="6">
    <source>
        <dbReference type="ARBA" id="ARBA00022835"/>
    </source>
</evidence>
<dbReference type="GO" id="GO:0071028">
    <property type="term" value="P:nuclear mRNA surveillance"/>
    <property type="evidence" value="ECO:0007669"/>
    <property type="project" value="TreeGrafter"/>
</dbReference>
<keyword evidence="11" id="KW-1185">Reference proteome</keyword>
<dbReference type="GO" id="GO:0034475">
    <property type="term" value="P:U4 snRNA 3'-end processing"/>
    <property type="evidence" value="ECO:0007669"/>
    <property type="project" value="TreeGrafter"/>
</dbReference>
<dbReference type="GO" id="GO:0034473">
    <property type="term" value="P:U1 snRNA 3'-end processing"/>
    <property type="evidence" value="ECO:0007669"/>
    <property type="project" value="TreeGrafter"/>
</dbReference>
<dbReference type="OrthoDB" id="45882at2759"/>
<comment type="subcellular location">
    <subcellularLocation>
        <location evidence="1">Cytoplasm</location>
    </subcellularLocation>
    <subcellularLocation>
        <location evidence="2">Nucleus</location>
        <location evidence="2">Nucleolus</location>
    </subcellularLocation>
</comment>
<keyword evidence="7" id="KW-0694">RNA-binding</keyword>